<reference evidence="3" key="2">
    <citation type="submission" date="2015-01" db="EMBL/GenBank/DDBJ databases">
        <title>Evolutionary Origins and Diversification of the Mycorrhizal Mutualists.</title>
        <authorList>
            <consortium name="DOE Joint Genome Institute"/>
            <consortium name="Mycorrhizal Genomics Consortium"/>
            <person name="Kohler A."/>
            <person name="Kuo A."/>
            <person name="Nagy L.G."/>
            <person name="Floudas D."/>
            <person name="Copeland A."/>
            <person name="Barry K.W."/>
            <person name="Cichocki N."/>
            <person name="Veneault-Fourrey C."/>
            <person name="LaButti K."/>
            <person name="Lindquist E.A."/>
            <person name="Lipzen A."/>
            <person name="Lundell T."/>
            <person name="Morin E."/>
            <person name="Murat C."/>
            <person name="Riley R."/>
            <person name="Ohm R."/>
            <person name="Sun H."/>
            <person name="Tunlid A."/>
            <person name="Henrissat B."/>
            <person name="Grigoriev I.V."/>
            <person name="Hibbett D.S."/>
            <person name="Martin F."/>
        </authorList>
    </citation>
    <scope>NUCLEOTIDE SEQUENCE [LARGE SCALE GENOMIC DNA]</scope>
    <source>
        <strain evidence="3">441</strain>
    </source>
</reference>
<reference evidence="2 3" key="1">
    <citation type="submission" date="2014-04" db="EMBL/GenBank/DDBJ databases">
        <authorList>
            <consortium name="DOE Joint Genome Institute"/>
            <person name="Kuo A."/>
            <person name="Kohler A."/>
            <person name="Costa M.D."/>
            <person name="Nagy L.G."/>
            <person name="Floudas D."/>
            <person name="Copeland A."/>
            <person name="Barry K.W."/>
            <person name="Cichocki N."/>
            <person name="Veneault-Fourrey C."/>
            <person name="LaButti K."/>
            <person name="Lindquist E.A."/>
            <person name="Lipzen A."/>
            <person name="Lundell T."/>
            <person name="Morin E."/>
            <person name="Murat C."/>
            <person name="Sun H."/>
            <person name="Tunlid A."/>
            <person name="Henrissat B."/>
            <person name="Grigoriev I.V."/>
            <person name="Hibbett D.S."/>
            <person name="Martin F."/>
            <person name="Nordberg H.P."/>
            <person name="Cantor M.N."/>
            <person name="Hua S.X."/>
        </authorList>
    </citation>
    <scope>NUCLEOTIDE SEQUENCE [LARGE SCALE GENOMIC DNA]</scope>
    <source>
        <strain evidence="2 3">441</strain>
    </source>
</reference>
<dbReference type="EMBL" id="KN834456">
    <property type="protein sequence ID" value="KIK10726.1"/>
    <property type="molecule type" value="Genomic_DNA"/>
</dbReference>
<dbReference type="Proteomes" id="UP000054018">
    <property type="component" value="Unassembled WGS sequence"/>
</dbReference>
<evidence type="ECO:0000313" key="3">
    <source>
        <dbReference type="Proteomes" id="UP000054018"/>
    </source>
</evidence>
<dbReference type="HOGENOM" id="CLU_3051295_0_0_1"/>
<accession>A0A0C9Y0I3</accession>
<feature type="region of interest" description="Disordered" evidence="1">
    <location>
        <begin position="1"/>
        <end position="27"/>
    </location>
</feature>
<dbReference type="AlphaFoldDB" id="A0A0C9Y0I3"/>
<sequence length="54" mass="5935">MSLPAMGLYPSSDPRGSLQLHQKASHPEAITEQENEIAILSWACCRVFLSHIIG</sequence>
<organism evidence="2 3">
    <name type="scientific">Pisolithus microcarpus 441</name>
    <dbReference type="NCBI Taxonomy" id="765257"/>
    <lineage>
        <taxon>Eukaryota</taxon>
        <taxon>Fungi</taxon>
        <taxon>Dikarya</taxon>
        <taxon>Basidiomycota</taxon>
        <taxon>Agaricomycotina</taxon>
        <taxon>Agaricomycetes</taxon>
        <taxon>Agaricomycetidae</taxon>
        <taxon>Boletales</taxon>
        <taxon>Sclerodermatineae</taxon>
        <taxon>Pisolithaceae</taxon>
        <taxon>Pisolithus</taxon>
    </lineage>
</organism>
<keyword evidence="3" id="KW-1185">Reference proteome</keyword>
<evidence type="ECO:0000313" key="2">
    <source>
        <dbReference type="EMBL" id="KIK10726.1"/>
    </source>
</evidence>
<evidence type="ECO:0000256" key="1">
    <source>
        <dbReference type="SAM" id="MobiDB-lite"/>
    </source>
</evidence>
<name>A0A0C9Y0I3_9AGAM</name>
<protein>
    <submittedName>
        <fullName evidence="2">Uncharacterized protein</fullName>
    </submittedName>
</protein>
<proteinExistence type="predicted"/>
<gene>
    <name evidence="2" type="ORF">PISMIDRAFT_690785</name>
</gene>